<keyword evidence="5" id="KW-1185">Reference proteome</keyword>
<dbReference type="InterPro" id="IPR056813">
    <property type="entry name" value="GIL1_IRKI_C"/>
</dbReference>
<feature type="domain" description="GIL1/IRKI C-terminal" evidence="3">
    <location>
        <begin position="393"/>
        <end position="444"/>
    </location>
</feature>
<keyword evidence="1" id="KW-0175">Coiled coil</keyword>
<comment type="caution">
    <text evidence="4">The sequence shown here is derived from an EMBL/GenBank/DDBJ whole genome shotgun (WGS) entry which is preliminary data.</text>
</comment>
<proteinExistence type="predicted"/>
<feature type="coiled-coil region" evidence="1">
    <location>
        <begin position="165"/>
        <end position="199"/>
    </location>
</feature>
<evidence type="ECO:0000259" key="3">
    <source>
        <dbReference type="Pfam" id="PF24994"/>
    </source>
</evidence>
<name>A0AAN9ELV8_CROPI</name>
<dbReference type="EMBL" id="JAYWIO010000006">
    <property type="protein sequence ID" value="KAK7257145.1"/>
    <property type="molecule type" value="Genomic_DNA"/>
</dbReference>
<dbReference type="Proteomes" id="UP001372338">
    <property type="component" value="Unassembled WGS sequence"/>
</dbReference>
<dbReference type="PANTHER" id="PTHR31161">
    <property type="entry name" value="PROTEIN GRAVITROPIC IN THE LIGHT 1"/>
    <property type="match status" value="1"/>
</dbReference>
<dbReference type="InterPro" id="IPR006943">
    <property type="entry name" value="DUF641_pln"/>
</dbReference>
<evidence type="ECO:0000313" key="4">
    <source>
        <dbReference type="EMBL" id="KAK7257145.1"/>
    </source>
</evidence>
<dbReference type="Pfam" id="PF24994">
    <property type="entry name" value="GIL1_IRKI_C"/>
    <property type="match status" value="1"/>
</dbReference>
<dbReference type="Pfam" id="PF04859">
    <property type="entry name" value="DUF641"/>
    <property type="match status" value="1"/>
</dbReference>
<feature type="domain" description="DUF641" evidence="2">
    <location>
        <begin position="67"/>
        <end position="192"/>
    </location>
</feature>
<evidence type="ECO:0008006" key="6">
    <source>
        <dbReference type="Google" id="ProtNLM"/>
    </source>
</evidence>
<organism evidence="4 5">
    <name type="scientific">Crotalaria pallida</name>
    <name type="common">Smooth rattlebox</name>
    <name type="synonym">Crotalaria striata</name>
    <dbReference type="NCBI Taxonomy" id="3830"/>
    <lineage>
        <taxon>Eukaryota</taxon>
        <taxon>Viridiplantae</taxon>
        <taxon>Streptophyta</taxon>
        <taxon>Embryophyta</taxon>
        <taxon>Tracheophyta</taxon>
        <taxon>Spermatophyta</taxon>
        <taxon>Magnoliopsida</taxon>
        <taxon>eudicotyledons</taxon>
        <taxon>Gunneridae</taxon>
        <taxon>Pentapetalae</taxon>
        <taxon>rosids</taxon>
        <taxon>fabids</taxon>
        <taxon>Fabales</taxon>
        <taxon>Fabaceae</taxon>
        <taxon>Papilionoideae</taxon>
        <taxon>50 kb inversion clade</taxon>
        <taxon>genistoids sensu lato</taxon>
        <taxon>core genistoids</taxon>
        <taxon>Crotalarieae</taxon>
        <taxon>Crotalaria</taxon>
    </lineage>
</organism>
<reference evidence="4 5" key="1">
    <citation type="submission" date="2024-01" db="EMBL/GenBank/DDBJ databases">
        <title>The genomes of 5 underutilized Papilionoideae crops provide insights into root nodulation and disease resistanc.</title>
        <authorList>
            <person name="Yuan L."/>
        </authorList>
    </citation>
    <scope>NUCLEOTIDE SEQUENCE [LARGE SCALE GENOMIC DNA]</scope>
    <source>
        <strain evidence="4">ZHUSHIDOU_FW_LH</strain>
        <tissue evidence="4">Leaf</tissue>
    </source>
</reference>
<evidence type="ECO:0000256" key="1">
    <source>
        <dbReference type="SAM" id="Coils"/>
    </source>
</evidence>
<gene>
    <name evidence="4" type="ORF">RIF29_30910</name>
</gene>
<accession>A0AAN9ELV8</accession>
<dbReference type="GO" id="GO:0009639">
    <property type="term" value="P:response to red or far red light"/>
    <property type="evidence" value="ECO:0007669"/>
    <property type="project" value="InterPro"/>
</dbReference>
<protein>
    <recommendedName>
        <fullName evidence="6">DUF641 domain-containing protein</fullName>
    </recommendedName>
</protein>
<sequence>MEPVKPSSVTPSKNKLARTFAKVLHVRTLTGIAQADRPKNAKADANIKDDENMRSESFNKDDEELQKKMATEALLAKVFASISAVKASYAQLQHAQSPYEPDEIQAADQLVVSELKTLSELKRCYLNKQLDHPSPEREILAAESKELLSVAKTYEIMGKKLESQLRLKESEIIFLREKLEEANRQNRSIEKKLNQSGSLSVLDNLPISGLSPSHLATFMRQTVRYVRSFVKLMVNEMRSAGWDINASVNAITEQNVVYWNEDHKCFAIESFVCREMFDSFNSPNFSLPNESLPDKSELPQLFFARFNELKSMKAKEFLALKPRSAFAKFCRVKYLKLIHPKMESSFFGNLNHRNLVSSGEFPDTNFFTSFAEMAKKVWLLHCLAFSFEPQASIFKVEKECRFSEVYMESVNDEMPVEEESEPQVAFTVVPGFKIGKTVIQCQVFLSPNQGKKSHLNKAK</sequence>
<dbReference type="GO" id="GO:0009959">
    <property type="term" value="P:negative gravitropism"/>
    <property type="evidence" value="ECO:0007669"/>
    <property type="project" value="InterPro"/>
</dbReference>
<evidence type="ECO:0000313" key="5">
    <source>
        <dbReference type="Proteomes" id="UP001372338"/>
    </source>
</evidence>
<dbReference type="InterPro" id="IPR040225">
    <property type="entry name" value="GIL1-like"/>
</dbReference>
<dbReference type="AlphaFoldDB" id="A0AAN9ELV8"/>
<evidence type="ECO:0000259" key="2">
    <source>
        <dbReference type="Pfam" id="PF04859"/>
    </source>
</evidence>